<keyword evidence="12" id="KW-0742">SOS response</keyword>
<keyword evidence="9" id="KW-0238">DNA-binding</keyword>
<dbReference type="SUPFAM" id="SSF51306">
    <property type="entry name" value="LexA/Signal peptidase"/>
    <property type="match status" value="1"/>
</dbReference>
<dbReference type="FunFam" id="1.10.10.10:FF:000009">
    <property type="entry name" value="LexA repressor"/>
    <property type="match status" value="1"/>
</dbReference>
<name>A0A6J6G6L3_9ZZZZ</name>
<evidence type="ECO:0000256" key="5">
    <source>
        <dbReference type="ARBA" id="ARBA00022763"/>
    </source>
</evidence>
<dbReference type="GO" id="GO:0045892">
    <property type="term" value="P:negative regulation of DNA-templated transcription"/>
    <property type="evidence" value="ECO:0007669"/>
    <property type="project" value="InterPro"/>
</dbReference>
<dbReference type="EMBL" id="CAEZSR010000279">
    <property type="protein sequence ID" value="CAB4596926.1"/>
    <property type="molecule type" value="Genomic_DNA"/>
</dbReference>
<sequence>MAESTAPTLTARQKGILDMIETSMRERGYPPSVREIGDAVGLTSPSTVHSHLASLEKMGFLRRDPSKPRALEVRYDPSSGAAIERRPVRHVPLVGDVAAGTDVLAQENVEELFPLPEDFTGTGDLFMLRVRGDSMIDVGIMDGDFVVCRAQTTALDGEIVVAGIPGGEATVKTYQRTGSTITLVPANPRLSPMVFASDEVVVYGRVVTVMRRL</sequence>
<dbReference type="Gene3D" id="1.10.10.10">
    <property type="entry name" value="Winged helix-like DNA-binding domain superfamily/Winged helix DNA-binding domain"/>
    <property type="match status" value="1"/>
</dbReference>
<dbReference type="Pfam" id="PF01726">
    <property type="entry name" value="LexA_DNA_bind"/>
    <property type="match status" value="1"/>
</dbReference>
<dbReference type="PRINTS" id="PR00726">
    <property type="entry name" value="LEXASERPTASE"/>
</dbReference>
<feature type="domain" description="LexA repressor DNA-binding" evidence="14">
    <location>
        <begin position="8"/>
        <end position="70"/>
    </location>
</feature>
<dbReference type="GO" id="GO:0006281">
    <property type="term" value="P:DNA repair"/>
    <property type="evidence" value="ECO:0007669"/>
    <property type="project" value="UniProtKB-KW"/>
</dbReference>
<dbReference type="GO" id="GO:0006508">
    <property type="term" value="P:proteolysis"/>
    <property type="evidence" value="ECO:0007669"/>
    <property type="project" value="InterPro"/>
</dbReference>
<keyword evidence="5" id="KW-0227">DNA damage</keyword>
<keyword evidence="3" id="KW-0678">Repressor</keyword>
<dbReference type="NCBIfam" id="TIGR00498">
    <property type="entry name" value="lexA"/>
    <property type="match status" value="1"/>
</dbReference>
<dbReference type="CDD" id="cd00090">
    <property type="entry name" value="HTH_ARSR"/>
    <property type="match status" value="1"/>
</dbReference>
<dbReference type="InterPro" id="IPR036390">
    <property type="entry name" value="WH_DNA-bd_sf"/>
</dbReference>
<dbReference type="InterPro" id="IPR006199">
    <property type="entry name" value="LexA_DNA-bd_dom"/>
</dbReference>
<gene>
    <name evidence="15" type="ORF">UFOPK1493_04063</name>
</gene>
<dbReference type="GO" id="GO:0004252">
    <property type="term" value="F:serine-type endopeptidase activity"/>
    <property type="evidence" value="ECO:0007669"/>
    <property type="project" value="InterPro"/>
</dbReference>
<dbReference type="GO" id="GO:0006260">
    <property type="term" value="P:DNA replication"/>
    <property type="evidence" value="ECO:0007669"/>
    <property type="project" value="UniProtKB-KW"/>
</dbReference>
<dbReference type="CDD" id="cd06529">
    <property type="entry name" value="S24_LexA-like"/>
    <property type="match status" value="1"/>
</dbReference>
<protein>
    <submittedName>
        <fullName evidence="15">Unannotated protein</fullName>
    </submittedName>
</protein>
<dbReference type="InterPro" id="IPR036388">
    <property type="entry name" value="WH-like_DNA-bd_sf"/>
</dbReference>
<dbReference type="AlphaFoldDB" id="A0A6J6G6L3"/>
<dbReference type="PANTHER" id="PTHR33516">
    <property type="entry name" value="LEXA REPRESSOR"/>
    <property type="match status" value="1"/>
</dbReference>
<evidence type="ECO:0000256" key="8">
    <source>
        <dbReference type="ARBA" id="ARBA00023015"/>
    </source>
</evidence>
<comment type="subunit">
    <text evidence="2">Homodimer.</text>
</comment>
<keyword evidence="4" id="KW-0235">DNA replication</keyword>
<dbReference type="InterPro" id="IPR039418">
    <property type="entry name" value="LexA-like"/>
</dbReference>
<keyword evidence="8" id="KW-0805">Transcription regulation</keyword>
<evidence type="ECO:0000256" key="4">
    <source>
        <dbReference type="ARBA" id="ARBA00022705"/>
    </source>
</evidence>
<dbReference type="InterPro" id="IPR006197">
    <property type="entry name" value="Peptidase_S24_LexA"/>
</dbReference>
<dbReference type="Pfam" id="PF00717">
    <property type="entry name" value="Peptidase_S24"/>
    <property type="match status" value="1"/>
</dbReference>
<dbReference type="InterPro" id="IPR006200">
    <property type="entry name" value="LexA"/>
</dbReference>
<feature type="domain" description="Peptidase S24/S26A/S26B/S26C" evidence="13">
    <location>
        <begin position="92"/>
        <end position="207"/>
    </location>
</feature>
<evidence type="ECO:0000256" key="2">
    <source>
        <dbReference type="ARBA" id="ARBA00011738"/>
    </source>
</evidence>
<evidence type="ECO:0000256" key="1">
    <source>
        <dbReference type="ARBA" id="ARBA00007484"/>
    </source>
</evidence>
<dbReference type="HAMAP" id="MF_00015">
    <property type="entry name" value="LexA"/>
    <property type="match status" value="1"/>
</dbReference>
<proteinExistence type="inferred from homology"/>
<evidence type="ECO:0000256" key="9">
    <source>
        <dbReference type="ARBA" id="ARBA00023125"/>
    </source>
</evidence>
<organism evidence="15">
    <name type="scientific">freshwater metagenome</name>
    <dbReference type="NCBI Taxonomy" id="449393"/>
    <lineage>
        <taxon>unclassified sequences</taxon>
        <taxon>metagenomes</taxon>
        <taxon>ecological metagenomes</taxon>
    </lineage>
</organism>
<evidence type="ECO:0000256" key="3">
    <source>
        <dbReference type="ARBA" id="ARBA00022491"/>
    </source>
</evidence>
<dbReference type="GO" id="GO:0003677">
    <property type="term" value="F:DNA binding"/>
    <property type="evidence" value="ECO:0007669"/>
    <property type="project" value="UniProtKB-KW"/>
</dbReference>
<dbReference type="FunFam" id="2.10.109.10:FF:000001">
    <property type="entry name" value="LexA repressor"/>
    <property type="match status" value="1"/>
</dbReference>
<evidence type="ECO:0000313" key="15">
    <source>
        <dbReference type="EMBL" id="CAB4596926.1"/>
    </source>
</evidence>
<keyword evidence="11" id="KW-0234">DNA repair</keyword>
<dbReference type="InterPro" id="IPR050077">
    <property type="entry name" value="LexA_repressor"/>
</dbReference>
<evidence type="ECO:0000259" key="14">
    <source>
        <dbReference type="Pfam" id="PF01726"/>
    </source>
</evidence>
<dbReference type="InterPro" id="IPR011991">
    <property type="entry name" value="ArsR-like_HTH"/>
</dbReference>
<keyword evidence="6" id="KW-0378">Hydrolase</keyword>
<evidence type="ECO:0000256" key="6">
    <source>
        <dbReference type="ARBA" id="ARBA00022801"/>
    </source>
</evidence>
<dbReference type="PANTHER" id="PTHR33516:SF2">
    <property type="entry name" value="LEXA REPRESSOR-RELATED"/>
    <property type="match status" value="1"/>
</dbReference>
<evidence type="ECO:0000259" key="13">
    <source>
        <dbReference type="Pfam" id="PF00717"/>
    </source>
</evidence>
<evidence type="ECO:0000256" key="11">
    <source>
        <dbReference type="ARBA" id="ARBA00023204"/>
    </source>
</evidence>
<evidence type="ECO:0000256" key="12">
    <source>
        <dbReference type="ARBA" id="ARBA00023236"/>
    </source>
</evidence>
<dbReference type="SUPFAM" id="SSF46785">
    <property type="entry name" value="Winged helix' DNA-binding domain"/>
    <property type="match status" value="1"/>
</dbReference>
<dbReference type="GO" id="GO:0009432">
    <property type="term" value="P:SOS response"/>
    <property type="evidence" value="ECO:0007669"/>
    <property type="project" value="UniProtKB-KW"/>
</dbReference>
<keyword evidence="7" id="KW-0068">Autocatalytic cleavage</keyword>
<dbReference type="InterPro" id="IPR015927">
    <property type="entry name" value="Peptidase_S24_S26A/B/C"/>
</dbReference>
<comment type="similarity">
    <text evidence="1">Belongs to the peptidase S24 family.</text>
</comment>
<keyword evidence="10" id="KW-0804">Transcription</keyword>
<dbReference type="Gene3D" id="2.10.109.10">
    <property type="entry name" value="Umud Fragment, subunit A"/>
    <property type="match status" value="1"/>
</dbReference>
<evidence type="ECO:0000256" key="10">
    <source>
        <dbReference type="ARBA" id="ARBA00023163"/>
    </source>
</evidence>
<accession>A0A6J6G6L3</accession>
<reference evidence="15" key="1">
    <citation type="submission" date="2020-05" db="EMBL/GenBank/DDBJ databases">
        <authorList>
            <person name="Chiriac C."/>
            <person name="Salcher M."/>
            <person name="Ghai R."/>
            <person name="Kavagutti S V."/>
        </authorList>
    </citation>
    <scope>NUCLEOTIDE SEQUENCE</scope>
</reference>
<dbReference type="InterPro" id="IPR036286">
    <property type="entry name" value="LexA/Signal_pep-like_sf"/>
</dbReference>
<evidence type="ECO:0000256" key="7">
    <source>
        <dbReference type="ARBA" id="ARBA00022813"/>
    </source>
</evidence>